<dbReference type="SUPFAM" id="SSF46785">
    <property type="entry name" value="Winged helix' DNA-binding domain"/>
    <property type="match status" value="1"/>
</dbReference>
<evidence type="ECO:0000256" key="2">
    <source>
        <dbReference type="ARBA" id="ARBA00023015"/>
    </source>
</evidence>
<proteinExistence type="inferred from homology"/>
<comment type="similarity">
    <text evidence="1">Belongs to the BlaI transcriptional regulatory family.</text>
</comment>
<protein>
    <submittedName>
        <fullName evidence="5">BlaI/MecI/CopY family transcriptional regulator</fullName>
    </submittedName>
</protein>
<evidence type="ECO:0000256" key="4">
    <source>
        <dbReference type="ARBA" id="ARBA00023163"/>
    </source>
</evidence>
<keyword evidence="2" id="KW-0805">Transcription regulation</keyword>
<dbReference type="PIRSF" id="PIRSF019455">
    <property type="entry name" value="CopR_AtkY"/>
    <property type="match status" value="1"/>
</dbReference>
<evidence type="ECO:0000256" key="1">
    <source>
        <dbReference type="ARBA" id="ARBA00011046"/>
    </source>
</evidence>
<dbReference type="OrthoDB" id="279010at2"/>
<organism evidence="5 6">
    <name type="scientific">Myxococcus llanfairpwllgwyngyllgogerychwyrndrobwllllantysiliogogogochensis</name>
    <dbReference type="NCBI Taxonomy" id="2590453"/>
    <lineage>
        <taxon>Bacteria</taxon>
        <taxon>Pseudomonadati</taxon>
        <taxon>Myxococcota</taxon>
        <taxon>Myxococcia</taxon>
        <taxon>Myxococcales</taxon>
        <taxon>Cystobacterineae</taxon>
        <taxon>Myxococcaceae</taxon>
        <taxon>Myxococcus</taxon>
    </lineage>
</organism>
<dbReference type="EMBL" id="VIFM01000020">
    <property type="protein sequence ID" value="TQF16622.1"/>
    <property type="molecule type" value="Genomic_DNA"/>
</dbReference>
<dbReference type="InterPro" id="IPR036388">
    <property type="entry name" value="WH-like_DNA-bd_sf"/>
</dbReference>
<sequence length="132" mass="14881">MSESKLPRPTDGELAILRVLWERGDSTVREVHEALHRREPAEATGYTTVLKLMQIMTDKGLVARDESQRAHVYRAHATEQRTQRQLVTDLVERAFGGSPARLAMQALSSRKTSPEELAQLRQLLDSMEGADE</sequence>
<dbReference type="AlphaFoldDB" id="A0A540X5X0"/>
<dbReference type="Proteomes" id="UP000315369">
    <property type="component" value="Unassembled WGS sequence"/>
</dbReference>
<dbReference type="RefSeq" id="WP_141641690.1">
    <property type="nucleotide sequence ID" value="NZ_VIFM01000020.1"/>
</dbReference>
<dbReference type="InterPro" id="IPR036390">
    <property type="entry name" value="WH_DNA-bd_sf"/>
</dbReference>
<dbReference type="GO" id="GO:0045892">
    <property type="term" value="P:negative regulation of DNA-templated transcription"/>
    <property type="evidence" value="ECO:0007669"/>
    <property type="project" value="InterPro"/>
</dbReference>
<comment type="caution">
    <text evidence="5">The sequence shown here is derived from an EMBL/GenBank/DDBJ whole genome shotgun (WGS) entry which is preliminary data.</text>
</comment>
<dbReference type="Gene3D" id="1.10.10.10">
    <property type="entry name" value="Winged helix-like DNA-binding domain superfamily/Winged helix DNA-binding domain"/>
    <property type="match status" value="1"/>
</dbReference>
<evidence type="ECO:0000313" key="6">
    <source>
        <dbReference type="Proteomes" id="UP000315369"/>
    </source>
</evidence>
<keyword evidence="3" id="KW-0238">DNA-binding</keyword>
<evidence type="ECO:0000256" key="3">
    <source>
        <dbReference type="ARBA" id="ARBA00023125"/>
    </source>
</evidence>
<accession>A0A540X5X0</accession>
<keyword evidence="6" id="KW-1185">Reference proteome</keyword>
<keyword evidence="4" id="KW-0804">Transcription</keyword>
<gene>
    <name evidence="5" type="ORF">FJV41_07305</name>
</gene>
<dbReference type="InterPro" id="IPR005650">
    <property type="entry name" value="BlaI_family"/>
</dbReference>
<name>A0A540X5X0_9BACT</name>
<reference evidence="5 6" key="1">
    <citation type="submission" date="2019-06" db="EMBL/GenBank/DDBJ databases">
        <authorList>
            <person name="Livingstone P."/>
            <person name="Whitworth D."/>
        </authorList>
    </citation>
    <scope>NUCLEOTIDE SEQUENCE [LARGE SCALE GENOMIC DNA]</scope>
    <source>
        <strain evidence="5 6">AM401</strain>
    </source>
</reference>
<evidence type="ECO:0000313" key="5">
    <source>
        <dbReference type="EMBL" id="TQF16622.1"/>
    </source>
</evidence>
<dbReference type="Pfam" id="PF03965">
    <property type="entry name" value="Penicillinase_R"/>
    <property type="match status" value="1"/>
</dbReference>
<dbReference type="Gene3D" id="1.10.4040.10">
    <property type="entry name" value="Penicillinase repressor domain"/>
    <property type="match status" value="1"/>
</dbReference>
<dbReference type="GO" id="GO:0003677">
    <property type="term" value="F:DNA binding"/>
    <property type="evidence" value="ECO:0007669"/>
    <property type="project" value="UniProtKB-KW"/>
</dbReference>